<evidence type="ECO:0000313" key="3">
    <source>
        <dbReference type="Proteomes" id="UP000509658"/>
    </source>
</evidence>
<dbReference type="Proteomes" id="UP000509658">
    <property type="component" value="Chromosome"/>
</dbReference>
<dbReference type="PANTHER" id="PTHR33525:SF3">
    <property type="entry name" value="RIBONUCLEASE Y"/>
    <property type="match status" value="1"/>
</dbReference>
<dbReference type="EMBL" id="CP054491">
    <property type="protein sequence ID" value="QKQ27014.1"/>
    <property type="molecule type" value="Genomic_DNA"/>
</dbReference>
<dbReference type="Pfam" id="PF08668">
    <property type="entry name" value="HDOD"/>
    <property type="match status" value="1"/>
</dbReference>
<protein>
    <submittedName>
        <fullName evidence="2">HDOD domain-containing protein</fullName>
    </submittedName>
</protein>
<keyword evidence="3" id="KW-1185">Reference proteome</keyword>
<dbReference type="KEGG" id="rev:HUE57_12555"/>
<evidence type="ECO:0000259" key="1">
    <source>
        <dbReference type="PROSITE" id="PS51833"/>
    </source>
</evidence>
<dbReference type="PROSITE" id="PS51833">
    <property type="entry name" value="HDOD"/>
    <property type="match status" value="1"/>
</dbReference>
<name>A0A6N0HXA8_9GAMM</name>
<dbReference type="Gene3D" id="1.10.3210.10">
    <property type="entry name" value="Hypothetical protein af1432"/>
    <property type="match status" value="1"/>
</dbReference>
<sequence length="283" mass="31011">MSDTLRTLCDIPHLPPLPVIAQQILEQATDKDVDIRRLSKTIEQDPGVMARIIGLSNAAYFGQPKPIYTVQDAIVRVLGLKTVSSLAIGILLSSPFDVSKCGGFDLQRYWHVALLSAAVGRSLAPLLKDESIEPDSSYLCGLLHNIGMLVLTSCFPSEMGSAIRADHEDESSHLIEIEERELGIDHHCAGAVIARKWHLPLDVSVVIENHHDKDYQGELARKVKMIGLASRIANTMIAGDELQVETDELGSLGIDSAAFEQVIERITEQNEDIASMSRILAIE</sequence>
<organism evidence="2 3">
    <name type="scientific">Candidatus Reidiella endopervernicosa</name>
    <dbReference type="NCBI Taxonomy" id="2738883"/>
    <lineage>
        <taxon>Bacteria</taxon>
        <taxon>Pseudomonadati</taxon>
        <taxon>Pseudomonadota</taxon>
        <taxon>Gammaproteobacteria</taxon>
        <taxon>Candidatus Reidiella</taxon>
    </lineage>
</organism>
<reference evidence="2 3" key="1">
    <citation type="submission" date="2020-05" db="EMBL/GenBank/DDBJ databases">
        <title>Horizontal transmission and recombination maintain forever young bacterial symbiont genomes.</title>
        <authorList>
            <person name="Russell S.L."/>
            <person name="Pepper-Tunick E."/>
            <person name="Svedberg J."/>
            <person name="Byrne A."/>
            <person name="Ruelas Castillo J."/>
            <person name="Vollmers C."/>
            <person name="Beinart R.A."/>
            <person name="Corbett-Detig R."/>
        </authorList>
    </citation>
    <scope>NUCLEOTIDE SEQUENCE [LARGE SCALE GENOMIC DNA]</scope>
    <source>
        <strain evidence="2">Santa_Monica_outfall</strain>
    </source>
</reference>
<accession>A0A6N0HXA8</accession>
<dbReference type="RefSeq" id="WP_172840061.1">
    <property type="nucleotide sequence ID" value="NZ_CP054491.1"/>
</dbReference>
<dbReference type="AlphaFoldDB" id="A0A6N0HXA8"/>
<dbReference type="PANTHER" id="PTHR33525">
    <property type="match status" value="1"/>
</dbReference>
<dbReference type="SUPFAM" id="SSF109604">
    <property type="entry name" value="HD-domain/PDEase-like"/>
    <property type="match status" value="1"/>
</dbReference>
<dbReference type="InterPro" id="IPR052340">
    <property type="entry name" value="RNase_Y/CdgJ"/>
</dbReference>
<proteinExistence type="predicted"/>
<feature type="domain" description="HDOD" evidence="1">
    <location>
        <begin position="14"/>
        <end position="213"/>
    </location>
</feature>
<evidence type="ECO:0000313" key="2">
    <source>
        <dbReference type="EMBL" id="QKQ27014.1"/>
    </source>
</evidence>
<dbReference type="InterPro" id="IPR013976">
    <property type="entry name" value="HDOD"/>
</dbReference>
<gene>
    <name evidence="2" type="ORF">HUE57_12555</name>
</gene>